<sequence>MKIVHVLHPFVPGLGYQENYLPAKQRALGHDVTVLTSDRFPAKFRDHVGSDRFPVGTTTHDGVPVRRLGTRLELSPIGDVLLAGLWPALDELDPDVVHLHNLVSPRTLQTLAYAARVPVKLYVDVHIDNDNFHLDTPVKRIAFEAFKRTVLPLLVRRADGFLPVNPQSETFLREGLGVPEERISHLSLGVDTTRFTSDPAAGAAVRAELGIDPDRPLLVFAGNVEPTKDVETLLGAFAQVAQTPDSDTGAPVLLVLGGGDEAYLASLRALAERLGVGEQVRFHGSVPHEELSAYYNAADVGVWPGKLGIAIIEAIGTGLPIVVCDSEATTFLTAYDNGLVFARGDVAELATELRRYLDDETLRATHAARAIEYARERLSWERIAERSIELYEGDDPAAENRVDSSERTVRREVRS</sequence>
<name>A0A2I8VLP4_9EURY</name>
<dbReference type="KEGG" id="srub:C2R22_15425"/>
<evidence type="ECO:0000313" key="4">
    <source>
        <dbReference type="EMBL" id="AUV82857.1"/>
    </source>
</evidence>
<evidence type="ECO:0000313" key="5">
    <source>
        <dbReference type="Proteomes" id="UP000236584"/>
    </source>
</evidence>
<dbReference type="CDD" id="cd03801">
    <property type="entry name" value="GT4_PimA-like"/>
    <property type="match status" value="1"/>
</dbReference>
<gene>
    <name evidence="4" type="ORF">C2R22_15425</name>
</gene>
<reference evidence="4 5" key="1">
    <citation type="submission" date="2018-01" db="EMBL/GenBank/DDBJ databases">
        <title>Complete genome sequence of Salinigranum rubrum GX10T, an extremely halophilic archaeon isolated from a marine solar saltern.</title>
        <authorList>
            <person name="Han S."/>
        </authorList>
    </citation>
    <scope>NUCLEOTIDE SEQUENCE [LARGE SCALE GENOMIC DNA]</scope>
    <source>
        <strain evidence="4 5">GX10</strain>
    </source>
</reference>
<dbReference type="InterPro" id="IPR028098">
    <property type="entry name" value="Glyco_trans_4-like_N"/>
</dbReference>
<feature type="compositionally biased region" description="Basic and acidic residues" evidence="1">
    <location>
        <begin position="398"/>
        <end position="415"/>
    </location>
</feature>
<dbReference type="Pfam" id="PF13579">
    <property type="entry name" value="Glyco_trans_4_4"/>
    <property type="match status" value="1"/>
</dbReference>
<feature type="domain" description="Glycosyltransferase subfamily 4-like N-terminal" evidence="3">
    <location>
        <begin position="23"/>
        <end position="186"/>
    </location>
</feature>
<dbReference type="Gene3D" id="3.40.50.2000">
    <property type="entry name" value="Glycogen Phosphorylase B"/>
    <property type="match status" value="2"/>
</dbReference>
<organism evidence="4 5">
    <name type="scientific">Salinigranum rubrum</name>
    <dbReference type="NCBI Taxonomy" id="755307"/>
    <lineage>
        <taxon>Archaea</taxon>
        <taxon>Methanobacteriati</taxon>
        <taxon>Methanobacteriota</taxon>
        <taxon>Stenosarchaea group</taxon>
        <taxon>Halobacteria</taxon>
        <taxon>Halobacteriales</taxon>
        <taxon>Haloferacaceae</taxon>
        <taxon>Salinigranum</taxon>
    </lineage>
</organism>
<evidence type="ECO:0000259" key="2">
    <source>
        <dbReference type="Pfam" id="PF00534"/>
    </source>
</evidence>
<dbReference type="PANTHER" id="PTHR45947:SF3">
    <property type="entry name" value="SULFOQUINOVOSYL TRANSFERASE SQD2"/>
    <property type="match status" value="1"/>
</dbReference>
<dbReference type="InterPro" id="IPR001296">
    <property type="entry name" value="Glyco_trans_1"/>
</dbReference>
<accession>A0A2I8VLP4</accession>
<feature type="region of interest" description="Disordered" evidence="1">
    <location>
        <begin position="395"/>
        <end position="415"/>
    </location>
</feature>
<dbReference type="Pfam" id="PF00534">
    <property type="entry name" value="Glycos_transf_1"/>
    <property type="match status" value="1"/>
</dbReference>
<dbReference type="EMBL" id="CP026309">
    <property type="protein sequence ID" value="AUV82857.1"/>
    <property type="molecule type" value="Genomic_DNA"/>
</dbReference>
<evidence type="ECO:0008006" key="6">
    <source>
        <dbReference type="Google" id="ProtNLM"/>
    </source>
</evidence>
<dbReference type="PANTHER" id="PTHR45947">
    <property type="entry name" value="SULFOQUINOVOSYL TRANSFERASE SQD2"/>
    <property type="match status" value="1"/>
</dbReference>
<dbReference type="GeneID" id="35593511"/>
<dbReference type="AlphaFoldDB" id="A0A2I8VLP4"/>
<dbReference type="RefSeq" id="WP_103426546.1">
    <property type="nucleotide sequence ID" value="NZ_CP026309.1"/>
</dbReference>
<evidence type="ECO:0000259" key="3">
    <source>
        <dbReference type="Pfam" id="PF13579"/>
    </source>
</evidence>
<dbReference type="SUPFAM" id="SSF53756">
    <property type="entry name" value="UDP-Glycosyltransferase/glycogen phosphorylase"/>
    <property type="match status" value="1"/>
</dbReference>
<protein>
    <recommendedName>
        <fullName evidence="6">Glycosyltransferase family 1 protein</fullName>
    </recommendedName>
</protein>
<proteinExistence type="predicted"/>
<dbReference type="InterPro" id="IPR050194">
    <property type="entry name" value="Glycosyltransferase_grp1"/>
</dbReference>
<dbReference type="OrthoDB" id="132546at2157"/>
<dbReference type="GO" id="GO:0016758">
    <property type="term" value="F:hexosyltransferase activity"/>
    <property type="evidence" value="ECO:0007669"/>
    <property type="project" value="TreeGrafter"/>
</dbReference>
<feature type="domain" description="Glycosyl transferase family 1" evidence="2">
    <location>
        <begin position="206"/>
        <end position="377"/>
    </location>
</feature>
<dbReference type="Proteomes" id="UP000236584">
    <property type="component" value="Chromosome"/>
</dbReference>
<keyword evidence="5" id="KW-1185">Reference proteome</keyword>
<evidence type="ECO:0000256" key="1">
    <source>
        <dbReference type="SAM" id="MobiDB-lite"/>
    </source>
</evidence>